<keyword evidence="1 4" id="KW-0808">Transferase</keyword>
<dbReference type="EMBL" id="RBZM01000005">
    <property type="protein sequence ID" value="RKP54063.1"/>
    <property type="molecule type" value="Genomic_DNA"/>
</dbReference>
<proteinExistence type="predicted"/>
<dbReference type="OrthoDB" id="9803233at2"/>
<reference evidence="4 5" key="1">
    <citation type="submission" date="2018-10" db="EMBL/GenBank/DDBJ databases">
        <title>Cohnella sp. M2MS4P-1, whole genome shotgun sequence.</title>
        <authorList>
            <person name="Tuo L."/>
        </authorList>
    </citation>
    <scope>NUCLEOTIDE SEQUENCE [LARGE SCALE GENOMIC DNA]</scope>
    <source>
        <strain evidence="4 5">M2MS4P-1</strain>
    </source>
</reference>
<evidence type="ECO:0000259" key="3">
    <source>
        <dbReference type="PROSITE" id="PS51186"/>
    </source>
</evidence>
<dbReference type="CDD" id="cd04301">
    <property type="entry name" value="NAT_SF"/>
    <property type="match status" value="1"/>
</dbReference>
<dbReference type="GO" id="GO:0016747">
    <property type="term" value="F:acyltransferase activity, transferring groups other than amino-acyl groups"/>
    <property type="evidence" value="ECO:0007669"/>
    <property type="project" value="InterPro"/>
</dbReference>
<keyword evidence="2" id="KW-0012">Acyltransferase</keyword>
<dbReference type="Pfam" id="PF00583">
    <property type="entry name" value="Acetyltransf_1"/>
    <property type="match status" value="1"/>
</dbReference>
<comment type="caution">
    <text evidence="4">The sequence shown here is derived from an EMBL/GenBank/DDBJ whole genome shotgun (WGS) entry which is preliminary data.</text>
</comment>
<accession>A0A494XTV6</accession>
<dbReference type="InterPro" id="IPR000182">
    <property type="entry name" value="GNAT_dom"/>
</dbReference>
<evidence type="ECO:0000256" key="1">
    <source>
        <dbReference type="ARBA" id="ARBA00022679"/>
    </source>
</evidence>
<feature type="domain" description="N-acetyltransferase" evidence="3">
    <location>
        <begin position="6"/>
        <end position="172"/>
    </location>
</feature>
<gene>
    <name evidence="4" type="ORF">D7Z26_11780</name>
</gene>
<name>A0A494XTV6_9BACL</name>
<evidence type="ECO:0000313" key="4">
    <source>
        <dbReference type="EMBL" id="RKP54063.1"/>
    </source>
</evidence>
<dbReference type="RefSeq" id="WP_120977110.1">
    <property type="nucleotide sequence ID" value="NZ_RBZM01000005.1"/>
</dbReference>
<dbReference type="InterPro" id="IPR016181">
    <property type="entry name" value="Acyl_CoA_acyltransferase"/>
</dbReference>
<dbReference type="PANTHER" id="PTHR43877:SF1">
    <property type="entry name" value="ACETYLTRANSFERASE"/>
    <property type="match status" value="1"/>
</dbReference>
<dbReference type="AlphaFoldDB" id="A0A494XTV6"/>
<evidence type="ECO:0000256" key="2">
    <source>
        <dbReference type="ARBA" id="ARBA00023315"/>
    </source>
</evidence>
<sequence>MTDRKVIIRQAADSDREAIIRVLLDAYGQYENTLSSERWVQYKESFLHAIDAPTTRDRLVAEVDGDIVGSVFLYDSSETAYGAPQLEIHNPIIRLLGVSTQARGLGIATELIRASARLALEGGADTLHLHTSDMMDSAVRLYERLGFERAYDKEFQNGDILVKSYRLHLRGTALLHS</sequence>
<organism evidence="4 5">
    <name type="scientific">Cohnella endophytica</name>
    <dbReference type="NCBI Taxonomy" id="2419778"/>
    <lineage>
        <taxon>Bacteria</taxon>
        <taxon>Bacillati</taxon>
        <taxon>Bacillota</taxon>
        <taxon>Bacilli</taxon>
        <taxon>Bacillales</taxon>
        <taxon>Paenibacillaceae</taxon>
        <taxon>Cohnella</taxon>
    </lineage>
</organism>
<dbReference type="Gene3D" id="3.40.630.30">
    <property type="match status" value="1"/>
</dbReference>
<evidence type="ECO:0000313" key="5">
    <source>
        <dbReference type="Proteomes" id="UP000282076"/>
    </source>
</evidence>
<dbReference type="PANTHER" id="PTHR43877">
    <property type="entry name" value="AMINOALKYLPHOSPHONATE N-ACETYLTRANSFERASE-RELATED-RELATED"/>
    <property type="match status" value="1"/>
</dbReference>
<protein>
    <submittedName>
        <fullName evidence="4">GNAT family N-acetyltransferase</fullName>
    </submittedName>
</protein>
<dbReference type="Proteomes" id="UP000282076">
    <property type="component" value="Unassembled WGS sequence"/>
</dbReference>
<dbReference type="SUPFAM" id="SSF55729">
    <property type="entry name" value="Acyl-CoA N-acyltransferases (Nat)"/>
    <property type="match status" value="1"/>
</dbReference>
<dbReference type="InterPro" id="IPR050832">
    <property type="entry name" value="Bact_Acetyltransf"/>
</dbReference>
<dbReference type="PROSITE" id="PS51186">
    <property type="entry name" value="GNAT"/>
    <property type="match status" value="1"/>
</dbReference>
<keyword evidence="5" id="KW-1185">Reference proteome</keyword>